<protein>
    <submittedName>
        <fullName evidence="2">Uncharacterized protein</fullName>
    </submittedName>
</protein>
<proteinExistence type="predicted"/>
<feature type="transmembrane region" description="Helical" evidence="1">
    <location>
        <begin position="155"/>
        <end position="173"/>
    </location>
</feature>
<reference evidence="2" key="1">
    <citation type="journal article" date="2019" name="MBio">
        <title>Virus Genomes from Deep Sea Sediments Expand the Ocean Megavirome and Support Independent Origins of Viral Gigantism.</title>
        <authorList>
            <person name="Backstrom D."/>
            <person name="Yutin N."/>
            <person name="Jorgensen S.L."/>
            <person name="Dharamshi J."/>
            <person name="Homa F."/>
            <person name="Zaremba-Niedwiedzka K."/>
            <person name="Spang A."/>
            <person name="Wolf Y.I."/>
            <person name="Koonin E.V."/>
            <person name="Ettema T.J."/>
        </authorList>
    </citation>
    <scope>NUCLEOTIDE SEQUENCE</scope>
</reference>
<gene>
    <name evidence="2" type="ORF">LCMAC101_02000</name>
</gene>
<name>A0A481YS84_9VIRU</name>
<keyword evidence="1" id="KW-0472">Membrane</keyword>
<accession>A0A481YS84</accession>
<dbReference type="EMBL" id="MK500327">
    <property type="protein sequence ID" value="QBK85605.1"/>
    <property type="molecule type" value="Genomic_DNA"/>
</dbReference>
<organism evidence="2">
    <name type="scientific">Marseillevirus LCMAC101</name>
    <dbReference type="NCBI Taxonomy" id="2506602"/>
    <lineage>
        <taxon>Viruses</taxon>
        <taxon>Varidnaviria</taxon>
        <taxon>Bamfordvirae</taxon>
        <taxon>Nucleocytoviricota</taxon>
        <taxon>Megaviricetes</taxon>
        <taxon>Pimascovirales</taxon>
        <taxon>Pimascovirales incertae sedis</taxon>
        <taxon>Marseilleviridae</taxon>
    </lineage>
</organism>
<evidence type="ECO:0000313" key="2">
    <source>
        <dbReference type="EMBL" id="QBK85605.1"/>
    </source>
</evidence>
<sequence length="177" mass="19860">MKLTSKLIKQLDGKLIRLTSENANGKLLSVDSGGLISLEEPNSSEAYDQYWSLVPVQDGFLIRSSVDSFIICYDPFNNKVKVVDQVNDDNCSWKVGVGGEFYQANSNGGEIYLWIANGKMYATFDGYLAENWIPLDIGNVLPGIYTEKYGNSSNTFMMVILVVISVLLFYLVWNKNR</sequence>
<evidence type="ECO:0000256" key="1">
    <source>
        <dbReference type="SAM" id="Phobius"/>
    </source>
</evidence>
<keyword evidence="1" id="KW-1133">Transmembrane helix</keyword>
<keyword evidence="1" id="KW-0812">Transmembrane</keyword>